<protein>
    <submittedName>
        <fullName evidence="1">Uncharacterized protein</fullName>
    </submittedName>
</protein>
<organism evidence="1 2">
    <name type="scientific">Phaeobacter gallaeciensis</name>
    <dbReference type="NCBI Taxonomy" id="60890"/>
    <lineage>
        <taxon>Bacteria</taxon>
        <taxon>Pseudomonadati</taxon>
        <taxon>Pseudomonadota</taxon>
        <taxon>Alphaproteobacteria</taxon>
        <taxon>Rhodobacterales</taxon>
        <taxon>Roseobacteraceae</taxon>
        <taxon>Phaeobacter</taxon>
    </lineage>
</organism>
<reference evidence="1 2" key="1">
    <citation type="journal article" date="2017" name="Front. Microbiol.">
        <title>Phaeobacter piscinae sp. nov., a species of the Roseobacter group and potential aquaculture probiont.</title>
        <authorList>
            <person name="Sonnenschein E.C."/>
            <person name="Phippen C.B.W."/>
            <person name="Nielsen K.F."/>
            <person name="Mateiu R.V."/>
            <person name="Melchiorsen J."/>
            <person name="Gram L."/>
            <person name="Overmann J."/>
            <person name="Freese H.M."/>
        </authorList>
    </citation>
    <scope>NUCLEOTIDE SEQUENCE [LARGE SCALE GENOMIC DNA]</scope>
    <source>
        <strain evidence="1 2">P63</strain>
    </source>
</reference>
<accession>A0AAC9Z973</accession>
<dbReference type="AlphaFoldDB" id="A0AAC9Z973"/>
<name>A0AAC9Z973_9RHOB</name>
<dbReference type="Proteomes" id="UP000217545">
    <property type="component" value="Chromosome"/>
</dbReference>
<evidence type="ECO:0000313" key="2">
    <source>
        <dbReference type="Proteomes" id="UP000217545"/>
    </source>
</evidence>
<gene>
    <name evidence="1" type="ORF">PhaeoP63_01745</name>
</gene>
<sequence length="309" mass="34289">MPSDMRNIRLTAFRVVFREQTDVTFEQVLNAIAHKLPRHEDRVHAPSAASKNVILSRFLQHPNNTGVGAILSAFEPGASISALNFLGSTESVNHSQQPAQDGTEFLDRDFSLLAIDDFVIGCSFNGKQNYISAVLHSLALRSGVLPTSQSFNFVHIPRKDTWEQIVKWGVKKIRIDATMLLGDAEKALGDTTLSRLFGSSSKAETLKRQRQNTATLTVKTSKKFQTHYKPGVALEEQDKNIWLDSVAKAVLDDDDIDNYTIILNNNQSIKSGSLLIEEVVSVAASGSSYNADDAHQKMLEFYRSVVQEH</sequence>
<dbReference type="EMBL" id="CP010784">
    <property type="protein sequence ID" value="ATF05820.1"/>
    <property type="molecule type" value="Genomic_DNA"/>
</dbReference>
<proteinExistence type="predicted"/>
<dbReference type="RefSeq" id="WP_024097186.1">
    <property type="nucleotide sequence ID" value="NZ_CP010588.1"/>
</dbReference>
<evidence type="ECO:0000313" key="1">
    <source>
        <dbReference type="EMBL" id="ATF05820.1"/>
    </source>
</evidence>